<feature type="compositionally biased region" description="Basic residues" evidence="1">
    <location>
        <begin position="88"/>
        <end position="97"/>
    </location>
</feature>
<proteinExistence type="predicted"/>
<evidence type="ECO:0000313" key="3">
    <source>
        <dbReference type="EMBL" id="JAD62100.1"/>
    </source>
</evidence>
<feature type="signal peptide" evidence="2">
    <location>
        <begin position="1"/>
        <end position="30"/>
    </location>
</feature>
<keyword evidence="2" id="KW-0732">Signal</keyword>
<reference evidence="3" key="2">
    <citation type="journal article" date="2015" name="Data Brief">
        <title>Shoot transcriptome of the giant reed, Arundo donax.</title>
        <authorList>
            <person name="Barrero R.A."/>
            <person name="Guerrero F.D."/>
            <person name="Moolhuijzen P."/>
            <person name="Goolsby J.A."/>
            <person name="Tidwell J."/>
            <person name="Bellgard S.E."/>
            <person name="Bellgard M.I."/>
        </authorList>
    </citation>
    <scope>NUCLEOTIDE SEQUENCE</scope>
    <source>
        <tissue evidence="3">Shoot tissue taken approximately 20 cm above the soil surface</tissue>
    </source>
</reference>
<dbReference type="AlphaFoldDB" id="A0A0A9BLN7"/>
<feature type="region of interest" description="Disordered" evidence="1">
    <location>
        <begin position="34"/>
        <end position="107"/>
    </location>
</feature>
<organism evidence="3">
    <name type="scientific">Arundo donax</name>
    <name type="common">Giant reed</name>
    <name type="synonym">Donax arundinaceus</name>
    <dbReference type="NCBI Taxonomy" id="35708"/>
    <lineage>
        <taxon>Eukaryota</taxon>
        <taxon>Viridiplantae</taxon>
        <taxon>Streptophyta</taxon>
        <taxon>Embryophyta</taxon>
        <taxon>Tracheophyta</taxon>
        <taxon>Spermatophyta</taxon>
        <taxon>Magnoliopsida</taxon>
        <taxon>Liliopsida</taxon>
        <taxon>Poales</taxon>
        <taxon>Poaceae</taxon>
        <taxon>PACMAD clade</taxon>
        <taxon>Arundinoideae</taxon>
        <taxon>Arundineae</taxon>
        <taxon>Arundo</taxon>
    </lineage>
</organism>
<feature type="chain" id="PRO_5002062990" evidence="2">
    <location>
        <begin position="31"/>
        <end position="145"/>
    </location>
</feature>
<sequence>MASSPARRPRLPGLLLLVLLATLSSPAVIAATERRHAEAPATPPAVDAGSERQEFHLAPAGVPPGTGRPGDDRMSRNGAGKGLPMREWRRRRARRGRGGGTGAWTFSAMLPRGFVPPSGSSACHNDMPATAVDAQFFACSGAGSP</sequence>
<evidence type="ECO:0000256" key="2">
    <source>
        <dbReference type="SAM" id="SignalP"/>
    </source>
</evidence>
<reference evidence="3" key="1">
    <citation type="submission" date="2014-09" db="EMBL/GenBank/DDBJ databases">
        <authorList>
            <person name="Magalhaes I.L.F."/>
            <person name="Oliveira U."/>
            <person name="Santos F.R."/>
            <person name="Vidigal T.H.D.A."/>
            <person name="Brescovit A.D."/>
            <person name="Santos A.J."/>
        </authorList>
    </citation>
    <scope>NUCLEOTIDE SEQUENCE</scope>
    <source>
        <tissue evidence="3">Shoot tissue taken approximately 20 cm above the soil surface</tissue>
    </source>
</reference>
<accession>A0A0A9BLN7</accession>
<evidence type="ECO:0000256" key="1">
    <source>
        <dbReference type="SAM" id="MobiDB-lite"/>
    </source>
</evidence>
<name>A0A0A9BLN7_ARUDO</name>
<dbReference type="EMBL" id="GBRH01235795">
    <property type="protein sequence ID" value="JAD62100.1"/>
    <property type="molecule type" value="Transcribed_RNA"/>
</dbReference>
<protein>
    <submittedName>
        <fullName evidence="3">Uncharacterized protein</fullName>
    </submittedName>
</protein>